<evidence type="ECO:0000313" key="1">
    <source>
        <dbReference type="EMBL" id="SMC44207.1"/>
    </source>
</evidence>
<keyword evidence="2" id="KW-1185">Reference proteome</keyword>
<protein>
    <recommendedName>
        <fullName evidence="3">Lipocalin-like domain-containing protein</fullName>
    </recommendedName>
</protein>
<name>A0A1W1Z6T7_9FLAO</name>
<evidence type="ECO:0000313" key="2">
    <source>
        <dbReference type="Proteomes" id="UP000192360"/>
    </source>
</evidence>
<dbReference type="PROSITE" id="PS51257">
    <property type="entry name" value="PROKAR_LIPOPROTEIN"/>
    <property type="match status" value="1"/>
</dbReference>
<reference evidence="1 2" key="1">
    <citation type="submission" date="2017-04" db="EMBL/GenBank/DDBJ databases">
        <authorList>
            <person name="Afonso C.L."/>
            <person name="Miller P.J."/>
            <person name="Scott M.A."/>
            <person name="Spackman E."/>
            <person name="Goraichik I."/>
            <person name="Dimitrov K.M."/>
            <person name="Suarez D.L."/>
            <person name="Swayne D.E."/>
        </authorList>
    </citation>
    <scope>NUCLEOTIDE SEQUENCE [LARGE SCALE GENOMIC DNA]</scope>
    <source>
        <strain evidence="1 2">DSM 21164</strain>
    </source>
</reference>
<dbReference type="EMBL" id="FWXO01000001">
    <property type="protein sequence ID" value="SMC44207.1"/>
    <property type="molecule type" value="Genomic_DNA"/>
</dbReference>
<dbReference type="RefSeq" id="WP_084060490.1">
    <property type="nucleotide sequence ID" value="NZ_FWXO01000001.1"/>
</dbReference>
<gene>
    <name evidence="1" type="ORF">SAMN05660703_1227</name>
</gene>
<organism evidence="1 2">
    <name type="scientific">Cellulophaga tyrosinoxydans</name>
    <dbReference type="NCBI Taxonomy" id="504486"/>
    <lineage>
        <taxon>Bacteria</taxon>
        <taxon>Pseudomonadati</taxon>
        <taxon>Bacteroidota</taxon>
        <taxon>Flavobacteriia</taxon>
        <taxon>Flavobacteriales</taxon>
        <taxon>Flavobacteriaceae</taxon>
        <taxon>Cellulophaga</taxon>
    </lineage>
</organism>
<proteinExistence type="predicted"/>
<dbReference type="STRING" id="504486.SAMN05660703_1227"/>
<sequence length="131" mass="14886">MKKILLFIILIGFISCSDNNDESAIDSALEGEWVLIDVLCYCAFSENVDFSTHRLVFDTNTNEIVISNNPDRSFFYDAGTYNFSSNQDKVLQIVGSDKSYVYEIDGDVLSLTYVDNPMIADDEVTYKYIKN</sequence>
<dbReference type="Proteomes" id="UP000192360">
    <property type="component" value="Unassembled WGS sequence"/>
</dbReference>
<evidence type="ECO:0008006" key="3">
    <source>
        <dbReference type="Google" id="ProtNLM"/>
    </source>
</evidence>
<accession>A0A1W1Z6T7</accession>
<dbReference type="OrthoDB" id="1448913at2"/>
<dbReference type="AlphaFoldDB" id="A0A1W1Z6T7"/>